<sequence length="299" mass="33698">MSSSPTSSKFYHTITVVPSWVLSASQSASKAKSKQRSDSMSPDREKPAPAPMASSPNLEPNTSRHHHRSLSFPPHYQSLPISPSTDRKSFKNVQQALPDIDEDPMAHFLSPVSEEDDTSSFDDEAMSFSAGILPSSTDSTSSRVEEFKENMAQKWAKYVARHHILLHALYHAPVHKPKEWNTGYFNNAILEEDEDDISPIDSANIPRIIITAPSPKSENFPRGQTSDSKRRHKRPSQTLSGRRHTWQEPSANLFTVWEAPCENETQVVDDEKDTDTHVTAGDYFDSRPQRRRSARETDV</sequence>
<evidence type="ECO:0000313" key="3">
    <source>
        <dbReference type="Proteomes" id="UP000800041"/>
    </source>
</evidence>
<feature type="region of interest" description="Disordered" evidence="1">
    <location>
        <begin position="25"/>
        <end position="91"/>
    </location>
</feature>
<dbReference type="OrthoDB" id="3439027at2759"/>
<evidence type="ECO:0000256" key="1">
    <source>
        <dbReference type="SAM" id="MobiDB-lite"/>
    </source>
</evidence>
<protein>
    <submittedName>
        <fullName evidence="2">Uncharacterized protein</fullName>
    </submittedName>
</protein>
<feature type="region of interest" description="Disordered" evidence="1">
    <location>
        <begin position="210"/>
        <end position="245"/>
    </location>
</feature>
<feature type="region of interest" description="Disordered" evidence="1">
    <location>
        <begin position="264"/>
        <end position="299"/>
    </location>
</feature>
<organism evidence="2 3">
    <name type="scientific">Aulographum hederae CBS 113979</name>
    <dbReference type="NCBI Taxonomy" id="1176131"/>
    <lineage>
        <taxon>Eukaryota</taxon>
        <taxon>Fungi</taxon>
        <taxon>Dikarya</taxon>
        <taxon>Ascomycota</taxon>
        <taxon>Pezizomycotina</taxon>
        <taxon>Dothideomycetes</taxon>
        <taxon>Pleosporomycetidae</taxon>
        <taxon>Aulographales</taxon>
        <taxon>Aulographaceae</taxon>
    </lineage>
</organism>
<feature type="compositionally biased region" description="Basic and acidic residues" evidence="1">
    <location>
        <begin position="284"/>
        <end position="299"/>
    </location>
</feature>
<name>A0A6G1H6R9_9PEZI</name>
<proteinExistence type="predicted"/>
<reference evidence="2" key="1">
    <citation type="journal article" date="2020" name="Stud. Mycol.">
        <title>101 Dothideomycetes genomes: a test case for predicting lifestyles and emergence of pathogens.</title>
        <authorList>
            <person name="Haridas S."/>
            <person name="Albert R."/>
            <person name="Binder M."/>
            <person name="Bloem J."/>
            <person name="Labutti K."/>
            <person name="Salamov A."/>
            <person name="Andreopoulos B."/>
            <person name="Baker S."/>
            <person name="Barry K."/>
            <person name="Bills G."/>
            <person name="Bluhm B."/>
            <person name="Cannon C."/>
            <person name="Castanera R."/>
            <person name="Culley D."/>
            <person name="Daum C."/>
            <person name="Ezra D."/>
            <person name="Gonzalez J."/>
            <person name="Henrissat B."/>
            <person name="Kuo A."/>
            <person name="Liang C."/>
            <person name="Lipzen A."/>
            <person name="Lutzoni F."/>
            <person name="Magnuson J."/>
            <person name="Mondo S."/>
            <person name="Nolan M."/>
            <person name="Ohm R."/>
            <person name="Pangilinan J."/>
            <person name="Park H.-J."/>
            <person name="Ramirez L."/>
            <person name="Alfaro M."/>
            <person name="Sun H."/>
            <person name="Tritt A."/>
            <person name="Yoshinaga Y."/>
            <person name="Zwiers L.-H."/>
            <person name="Turgeon B."/>
            <person name="Goodwin S."/>
            <person name="Spatafora J."/>
            <person name="Crous P."/>
            <person name="Grigoriev I."/>
        </authorList>
    </citation>
    <scope>NUCLEOTIDE SEQUENCE</scope>
    <source>
        <strain evidence="2">CBS 113979</strain>
    </source>
</reference>
<dbReference type="EMBL" id="ML977147">
    <property type="protein sequence ID" value="KAF1988916.1"/>
    <property type="molecule type" value="Genomic_DNA"/>
</dbReference>
<dbReference type="Proteomes" id="UP000800041">
    <property type="component" value="Unassembled WGS sequence"/>
</dbReference>
<gene>
    <name evidence="2" type="ORF">K402DRAFT_402604</name>
</gene>
<keyword evidence="3" id="KW-1185">Reference proteome</keyword>
<dbReference type="AlphaFoldDB" id="A0A6G1H6R9"/>
<evidence type="ECO:0000313" key="2">
    <source>
        <dbReference type="EMBL" id="KAF1988916.1"/>
    </source>
</evidence>
<feature type="compositionally biased region" description="Polar residues" evidence="1">
    <location>
        <begin position="214"/>
        <end position="226"/>
    </location>
</feature>
<accession>A0A6G1H6R9</accession>
<feature type="compositionally biased region" description="Basic and acidic residues" evidence="1">
    <location>
        <begin position="35"/>
        <end position="47"/>
    </location>
</feature>